<dbReference type="AlphaFoldDB" id="A0A448YFP7"/>
<dbReference type="InParanoid" id="A0A448YFP7"/>
<dbReference type="Proteomes" id="UP000290900">
    <property type="component" value="Unassembled WGS sequence"/>
</dbReference>
<evidence type="ECO:0000256" key="2">
    <source>
        <dbReference type="SAM" id="Phobius"/>
    </source>
</evidence>
<evidence type="ECO:0000256" key="1">
    <source>
        <dbReference type="SAM" id="MobiDB-lite"/>
    </source>
</evidence>
<sequence>MPLVDPVTMRRRRRRLNEVPKEQSVEEDDSKTQSASVPGRRRGVSPIFLILLAVVAIAGLFRPVSVRLYNYYIRRTYFPQTLMRYFIETPVHDISMTVPVYYECADFQFPDLEEAVDIQFRGRLRRKEYIALSYGVRLQKGEIEKYNAGEYGNDTLFIKMLLSDQNAIYVDGARNYAELYYTLQSIESNDLPFFVTQLLADYCFKEELQHYSEDRFMKLLYNNDTHFNLMHSDFIENPRTRTLMSDPPVNITLKFTLLGAEQFSWDIQEAFQDELQPYARRLSGLFNFTYLFEREALSNEVISEKSIDDKFPVELMDLPGLAQYYMNSLNDDPNLVHLVFYPFALANGTIENKTVDSRQIYSASENTFLKIGNWGSIYFSHSPKENPAHFTAEKLKDCMWSFSETIMDFLDFPNDNMAPILRVEMFERVMVINYLTCYSNLLFVIDMWVKENITSYIDGSTIDTVIYTLELRSQVLTLLNEGNSYDSLIMCQKMVSILRQKLFELGLQGRTSDLFAQYVLEAAAQEV</sequence>
<organism evidence="3 4">
    <name type="scientific">Brettanomyces naardenensis</name>
    <name type="common">Yeast</name>
    <dbReference type="NCBI Taxonomy" id="13370"/>
    <lineage>
        <taxon>Eukaryota</taxon>
        <taxon>Fungi</taxon>
        <taxon>Dikarya</taxon>
        <taxon>Ascomycota</taxon>
        <taxon>Saccharomycotina</taxon>
        <taxon>Pichiomycetes</taxon>
        <taxon>Pichiales</taxon>
        <taxon>Pichiaceae</taxon>
        <taxon>Brettanomyces</taxon>
    </lineage>
</organism>
<evidence type="ECO:0000313" key="4">
    <source>
        <dbReference type="Proteomes" id="UP000290900"/>
    </source>
</evidence>
<accession>A0A448YFP7</accession>
<proteinExistence type="predicted"/>
<protein>
    <submittedName>
        <fullName evidence="3">DEKNAAC100101</fullName>
    </submittedName>
</protein>
<keyword evidence="2" id="KW-0812">Transmembrane</keyword>
<name>A0A448YFP7_BRENA</name>
<keyword evidence="4" id="KW-1185">Reference proteome</keyword>
<dbReference type="OrthoDB" id="28748at2759"/>
<feature type="transmembrane region" description="Helical" evidence="2">
    <location>
        <begin position="43"/>
        <end position="61"/>
    </location>
</feature>
<keyword evidence="2" id="KW-0472">Membrane</keyword>
<dbReference type="GO" id="GO:0016255">
    <property type="term" value="P:attachment of GPI anchor to protein"/>
    <property type="evidence" value="ECO:0007669"/>
    <property type="project" value="InterPro"/>
</dbReference>
<reference evidence="3 4" key="1">
    <citation type="submission" date="2018-12" db="EMBL/GenBank/DDBJ databases">
        <authorList>
            <person name="Tiukova I."/>
            <person name="Dainat J."/>
        </authorList>
    </citation>
    <scope>NUCLEOTIDE SEQUENCE [LARGE SCALE GENOMIC DNA]</scope>
</reference>
<dbReference type="STRING" id="13370.A0A448YFP7"/>
<dbReference type="InterPro" id="IPR019540">
    <property type="entry name" value="PtdIno-glycan_biosynth_class_S"/>
</dbReference>
<evidence type="ECO:0000313" key="3">
    <source>
        <dbReference type="EMBL" id="VEU19754.1"/>
    </source>
</evidence>
<dbReference type="Pfam" id="PF10510">
    <property type="entry name" value="PIG-S"/>
    <property type="match status" value="1"/>
</dbReference>
<dbReference type="UniPathway" id="UPA00196"/>
<gene>
    <name evidence="3" type="ORF">BRENAR_LOCUS490</name>
</gene>
<dbReference type="GO" id="GO:0006506">
    <property type="term" value="P:GPI anchor biosynthetic process"/>
    <property type="evidence" value="ECO:0007669"/>
    <property type="project" value="UniProtKB-UniPathway"/>
</dbReference>
<keyword evidence="2" id="KW-1133">Transmembrane helix</keyword>
<feature type="region of interest" description="Disordered" evidence="1">
    <location>
        <begin position="15"/>
        <end position="39"/>
    </location>
</feature>
<dbReference type="GO" id="GO:0042765">
    <property type="term" value="C:GPI-anchor transamidase complex"/>
    <property type="evidence" value="ECO:0007669"/>
    <property type="project" value="InterPro"/>
</dbReference>
<dbReference type="EMBL" id="CAACVR010000001">
    <property type="protein sequence ID" value="VEU19754.1"/>
    <property type="molecule type" value="Genomic_DNA"/>
</dbReference>